<dbReference type="SMART" id="SM00064">
    <property type="entry name" value="FYVE"/>
    <property type="match status" value="1"/>
</dbReference>
<dbReference type="Gene3D" id="3.30.40.10">
    <property type="entry name" value="Zinc/RING finger domain, C3HC4 (zinc finger)"/>
    <property type="match status" value="1"/>
</dbReference>
<reference evidence="7 8" key="1">
    <citation type="journal article" date="2010" name="Nature">
        <title>The Ectocarpus genome and the independent evolution of multicellularity in brown algae.</title>
        <authorList>
            <person name="Cock J.M."/>
            <person name="Sterck L."/>
            <person name="Rouze P."/>
            <person name="Scornet D."/>
            <person name="Allen A.E."/>
            <person name="Amoutzias G."/>
            <person name="Anthouard V."/>
            <person name="Artiguenave F."/>
            <person name="Aury J.M."/>
            <person name="Badger J.H."/>
            <person name="Beszteri B."/>
            <person name="Billiau K."/>
            <person name="Bonnet E."/>
            <person name="Bothwell J.H."/>
            <person name="Bowler C."/>
            <person name="Boyen C."/>
            <person name="Brownlee C."/>
            <person name="Carrano C.J."/>
            <person name="Charrier B."/>
            <person name="Cho G.Y."/>
            <person name="Coelho S.M."/>
            <person name="Collen J."/>
            <person name="Corre E."/>
            <person name="Da Silva C."/>
            <person name="Delage L."/>
            <person name="Delaroque N."/>
            <person name="Dittami S.M."/>
            <person name="Doulbeau S."/>
            <person name="Elias M."/>
            <person name="Farnham G."/>
            <person name="Gachon C.M."/>
            <person name="Gschloessl B."/>
            <person name="Heesch S."/>
            <person name="Jabbari K."/>
            <person name="Jubin C."/>
            <person name="Kawai H."/>
            <person name="Kimura K."/>
            <person name="Kloareg B."/>
            <person name="Kupper F.C."/>
            <person name="Lang D."/>
            <person name="Le Bail A."/>
            <person name="Leblanc C."/>
            <person name="Lerouge P."/>
            <person name="Lohr M."/>
            <person name="Lopez P.J."/>
            <person name="Martens C."/>
            <person name="Maumus F."/>
            <person name="Michel G."/>
            <person name="Miranda-Saavedra D."/>
            <person name="Morales J."/>
            <person name="Moreau H."/>
            <person name="Motomura T."/>
            <person name="Nagasato C."/>
            <person name="Napoli C.A."/>
            <person name="Nelson D.R."/>
            <person name="Nyvall-Collen P."/>
            <person name="Peters A.F."/>
            <person name="Pommier C."/>
            <person name="Potin P."/>
            <person name="Poulain J."/>
            <person name="Quesneville H."/>
            <person name="Read B."/>
            <person name="Rensing S.A."/>
            <person name="Ritter A."/>
            <person name="Rousvoal S."/>
            <person name="Samanta M."/>
            <person name="Samson G."/>
            <person name="Schroeder D.C."/>
            <person name="Segurens B."/>
            <person name="Strittmatter M."/>
            <person name="Tonon T."/>
            <person name="Tregear J.W."/>
            <person name="Valentin K."/>
            <person name="von Dassow P."/>
            <person name="Yamagishi T."/>
            <person name="Van de Peer Y."/>
            <person name="Wincker P."/>
        </authorList>
    </citation>
    <scope>NUCLEOTIDE SEQUENCE [LARGE SCALE GENOMIC DNA]</scope>
    <source>
        <strain evidence="8">Ec32 / CCAP1310/4</strain>
    </source>
</reference>
<dbReference type="Pfam" id="PF01363">
    <property type="entry name" value="FYVE"/>
    <property type="match status" value="1"/>
</dbReference>
<dbReference type="GO" id="GO:0008333">
    <property type="term" value="P:endosome to lysosome transport"/>
    <property type="evidence" value="ECO:0007669"/>
    <property type="project" value="TreeGrafter"/>
</dbReference>
<name>D8LMR5_ECTSI</name>
<feature type="region of interest" description="Disordered" evidence="5">
    <location>
        <begin position="78"/>
        <end position="121"/>
    </location>
</feature>
<dbReference type="SUPFAM" id="SSF57903">
    <property type="entry name" value="FYVE/PHD zinc finger"/>
    <property type="match status" value="1"/>
</dbReference>
<dbReference type="OrthoDB" id="660555at2759"/>
<dbReference type="GO" id="GO:0035091">
    <property type="term" value="F:phosphatidylinositol binding"/>
    <property type="evidence" value="ECO:0007669"/>
    <property type="project" value="TreeGrafter"/>
</dbReference>
<dbReference type="GO" id="GO:0008270">
    <property type="term" value="F:zinc ion binding"/>
    <property type="evidence" value="ECO:0007669"/>
    <property type="project" value="UniProtKB-KW"/>
</dbReference>
<keyword evidence="2 4" id="KW-0863">Zinc-finger</keyword>
<dbReference type="InterPro" id="IPR011011">
    <property type="entry name" value="Znf_FYVE_PHD"/>
</dbReference>
<dbReference type="GO" id="GO:0005769">
    <property type="term" value="C:early endosome"/>
    <property type="evidence" value="ECO:0007669"/>
    <property type="project" value="TreeGrafter"/>
</dbReference>
<evidence type="ECO:0000256" key="5">
    <source>
        <dbReference type="SAM" id="MobiDB-lite"/>
    </source>
</evidence>
<keyword evidence="8" id="KW-1185">Reference proteome</keyword>
<dbReference type="InterPro" id="IPR000306">
    <property type="entry name" value="Znf_FYVE"/>
</dbReference>
<dbReference type="PANTHER" id="PTHR46280:SF3">
    <property type="entry name" value="PLECKSTRIN HOMOLOGY DOMAIN-CONTAINING FAMILY F MEMBER 1 HOMOLOG"/>
    <property type="match status" value="1"/>
</dbReference>
<feature type="domain" description="FYVE-type" evidence="6">
    <location>
        <begin position="37"/>
        <end position="82"/>
    </location>
</feature>
<dbReference type="InterPro" id="IPR013083">
    <property type="entry name" value="Znf_RING/FYVE/PHD"/>
</dbReference>
<dbReference type="eggNOG" id="KOG1841">
    <property type="taxonomic scope" value="Eukaryota"/>
</dbReference>
<dbReference type="InParanoid" id="D8LMR5"/>
<evidence type="ECO:0000313" key="7">
    <source>
        <dbReference type="EMBL" id="CBN74716.1"/>
    </source>
</evidence>
<evidence type="ECO:0000256" key="1">
    <source>
        <dbReference type="ARBA" id="ARBA00022723"/>
    </source>
</evidence>
<evidence type="ECO:0000256" key="4">
    <source>
        <dbReference type="PROSITE-ProRule" id="PRU00091"/>
    </source>
</evidence>
<evidence type="ECO:0000256" key="3">
    <source>
        <dbReference type="ARBA" id="ARBA00022833"/>
    </source>
</evidence>
<keyword evidence="3" id="KW-0862">Zinc</keyword>
<feature type="compositionally biased region" description="Basic residues" evidence="5">
    <location>
        <begin position="108"/>
        <end position="120"/>
    </location>
</feature>
<sequence length="351" mass="37824">MFCQLKERREGKKLLEKGFLSDLPGLSAGDCAEWIPNSARNSCLHCERPFTLILRRHHCRMCGELVCGLCSPHRVRLAEEGRPESTTAGTAAAGEDGDGGDGVQGPSSRRRHHRRSRHARVGPDVHFSWQIVTVASSATLQQQTYGSGVENDDDVESLLRRMGDGGVGSVGSGGGGGGGGGGVVSARGLVRDNRRGDAGAVASGAGDGGGSVERVEEAACSMEGVPGDVVLEDVLEWGRIQRRASKSWEVVGACLLIVVEMHHKKLLQLPDTISGWNGEFVWRLLLCFCRRLTIPASHTTHLRSPPPPGGSSSLEGVERGPLFGGKAHGCRFGKHASSFVFYRRRLWYRRR</sequence>
<gene>
    <name evidence="7" type="ORF">Esi_0041_0020</name>
</gene>
<dbReference type="PROSITE" id="PS50178">
    <property type="entry name" value="ZF_FYVE"/>
    <property type="match status" value="1"/>
</dbReference>
<proteinExistence type="predicted"/>
<dbReference type="EMBL" id="FN649740">
    <property type="protein sequence ID" value="CBN74716.1"/>
    <property type="molecule type" value="Genomic_DNA"/>
</dbReference>
<keyword evidence="1" id="KW-0479">Metal-binding</keyword>
<organism evidence="7 8">
    <name type="scientific">Ectocarpus siliculosus</name>
    <name type="common">Brown alga</name>
    <name type="synonym">Conferva siliculosa</name>
    <dbReference type="NCBI Taxonomy" id="2880"/>
    <lineage>
        <taxon>Eukaryota</taxon>
        <taxon>Sar</taxon>
        <taxon>Stramenopiles</taxon>
        <taxon>Ochrophyta</taxon>
        <taxon>PX clade</taxon>
        <taxon>Phaeophyceae</taxon>
        <taxon>Ectocarpales</taxon>
        <taxon>Ectocarpaceae</taxon>
        <taxon>Ectocarpus</taxon>
    </lineage>
</organism>
<evidence type="ECO:0000256" key="2">
    <source>
        <dbReference type="ARBA" id="ARBA00022771"/>
    </source>
</evidence>
<dbReference type="PANTHER" id="PTHR46280">
    <property type="entry name" value="PLECKSTRIN HOMOLOGY DOMAIN-CONTAINING FAMILY F MEMBER 2-RELATED"/>
    <property type="match status" value="1"/>
</dbReference>
<dbReference type="EMBL" id="FN648608">
    <property type="protein sequence ID" value="CBN74716.1"/>
    <property type="molecule type" value="Genomic_DNA"/>
</dbReference>
<protein>
    <submittedName>
        <fullName evidence="7">Zinc finger, FYVE domain containing 28</fullName>
    </submittedName>
</protein>
<dbReference type="InterPro" id="IPR051765">
    <property type="entry name" value="PH_domain-containing_F"/>
</dbReference>
<dbReference type="AlphaFoldDB" id="D8LMR5"/>
<dbReference type="GO" id="GO:0007032">
    <property type="term" value="P:endosome organization"/>
    <property type="evidence" value="ECO:0007669"/>
    <property type="project" value="TreeGrafter"/>
</dbReference>
<dbReference type="InterPro" id="IPR017455">
    <property type="entry name" value="Znf_FYVE-rel"/>
</dbReference>
<evidence type="ECO:0000259" key="6">
    <source>
        <dbReference type="PROSITE" id="PS50178"/>
    </source>
</evidence>
<evidence type="ECO:0000313" key="8">
    <source>
        <dbReference type="Proteomes" id="UP000002630"/>
    </source>
</evidence>
<accession>D8LMR5</accession>
<dbReference type="STRING" id="2880.D8LMR5"/>
<dbReference type="Proteomes" id="UP000002630">
    <property type="component" value="Linkage Group LG15"/>
</dbReference>